<proteinExistence type="inferred from homology"/>
<organism evidence="4 5">
    <name type="scientific">Cyclotella atomus</name>
    <dbReference type="NCBI Taxonomy" id="382360"/>
    <lineage>
        <taxon>Eukaryota</taxon>
        <taxon>Sar</taxon>
        <taxon>Stramenopiles</taxon>
        <taxon>Ochrophyta</taxon>
        <taxon>Bacillariophyta</taxon>
        <taxon>Coscinodiscophyceae</taxon>
        <taxon>Thalassiosirophycidae</taxon>
        <taxon>Stephanodiscales</taxon>
        <taxon>Stephanodiscaceae</taxon>
        <taxon>Cyclotella</taxon>
    </lineage>
</organism>
<dbReference type="SUPFAM" id="SSF55729">
    <property type="entry name" value="Acyl-CoA N-acyltransferases (Nat)"/>
    <property type="match status" value="1"/>
</dbReference>
<evidence type="ECO:0000313" key="5">
    <source>
        <dbReference type="Proteomes" id="UP001530400"/>
    </source>
</evidence>
<dbReference type="InterPro" id="IPR000182">
    <property type="entry name" value="GNAT_dom"/>
</dbReference>
<sequence length="605" mass="66580">MNEESPILSRLIFRTVQPTDIPRCYSIESASYPPDEAASKSNLQYRQHHAATYFRCAFLIDEPPASEDGNLMSVTGSIIGYICSTRCDEFTEKSLRHHDSNGRYLAIHSVAVDEKYRKMGVGSAMLKDYWEAMERWNKGIVEGSRKVPMEKIVLMAKKNLLAFYVRNGFGVTKVSDIVHGKDEWFELERKFSVQGNGKECYLVDAFIDSNKKEGTSGNPAGVVLLLGPPGLDIDQEEKKQQKMNLKMSMSNSCESLDDMNVDEPSSQNTIPVRGSEYMAAVARELNQSETAFVWPLLGELNQGGHMSNGTSLPPFLSYAIRYYTRTGVEVDLCGHATLASASVLFAQNSTDSESPNKNNITFYAKNDVLHAELLPASCPNDLSGNASKIGMSFPWKNVNPVESGKESVLDMISRAFFGARAASAAAANPDDSSVAAKFRQFFNPKDPDLAHHVLFIGTTDGEEDLFLELTEEGFDLLRGINVNHSALCEWSGYSRGVIICCSCASPPATIDTDNLLMATQQNVHVDFRSRFFGPKVGIDEDPVTGSAHCSLGPYFGAKLNKTLVLGRQESERGGIVECTLKPDERRVGLVGIATKTMSGRMSIRI</sequence>
<dbReference type="PANTHER" id="PTHR13774:SF17">
    <property type="entry name" value="PHENAZINE BIOSYNTHESIS-LIKE DOMAIN-CONTAINING PROTEIN"/>
    <property type="match status" value="1"/>
</dbReference>
<dbReference type="EMBL" id="JALLPJ020000570">
    <property type="protein sequence ID" value="KAL3788316.1"/>
    <property type="molecule type" value="Genomic_DNA"/>
</dbReference>
<evidence type="ECO:0000313" key="4">
    <source>
        <dbReference type="EMBL" id="KAL3788316.1"/>
    </source>
</evidence>
<dbReference type="InterPro" id="IPR003719">
    <property type="entry name" value="Phenazine_PhzF-like"/>
</dbReference>
<dbReference type="GO" id="GO:0016853">
    <property type="term" value="F:isomerase activity"/>
    <property type="evidence" value="ECO:0007669"/>
    <property type="project" value="UniProtKB-KW"/>
</dbReference>
<evidence type="ECO:0000256" key="2">
    <source>
        <dbReference type="ARBA" id="ARBA00023235"/>
    </source>
</evidence>
<dbReference type="SUPFAM" id="SSF54506">
    <property type="entry name" value="Diaminopimelate epimerase-like"/>
    <property type="match status" value="1"/>
</dbReference>
<feature type="domain" description="N-acetyltransferase" evidence="3">
    <location>
        <begin position="11"/>
        <end position="192"/>
    </location>
</feature>
<reference evidence="4 5" key="1">
    <citation type="submission" date="2024-10" db="EMBL/GenBank/DDBJ databases">
        <title>Updated reference genomes for cyclostephanoid diatoms.</title>
        <authorList>
            <person name="Roberts W.R."/>
            <person name="Alverson A.J."/>
        </authorList>
    </citation>
    <scope>NUCLEOTIDE SEQUENCE [LARGE SCALE GENOMIC DNA]</scope>
    <source>
        <strain evidence="4 5">AJA010-31</strain>
    </source>
</reference>
<comment type="similarity">
    <text evidence="1">Belongs to the PhzF family.</text>
</comment>
<keyword evidence="5" id="KW-1185">Reference proteome</keyword>
<dbReference type="InterPro" id="IPR016181">
    <property type="entry name" value="Acyl_CoA_acyltransferase"/>
</dbReference>
<dbReference type="Gene3D" id="3.10.310.10">
    <property type="entry name" value="Diaminopimelate Epimerase, Chain A, domain 1"/>
    <property type="match status" value="2"/>
</dbReference>
<dbReference type="Pfam" id="PF02567">
    <property type="entry name" value="PhzC-PhzF"/>
    <property type="match status" value="2"/>
</dbReference>
<name>A0ABD3PM47_9STRA</name>
<dbReference type="PANTHER" id="PTHR13774">
    <property type="entry name" value="PHENAZINE BIOSYNTHESIS PROTEIN"/>
    <property type="match status" value="1"/>
</dbReference>
<evidence type="ECO:0000259" key="3">
    <source>
        <dbReference type="PROSITE" id="PS51186"/>
    </source>
</evidence>
<accession>A0ABD3PM47</accession>
<protein>
    <recommendedName>
        <fullName evidence="3">N-acetyltransferase domain-containing protein</fullName>
    </recommendedName>
</protein>
<dbReference type="Gene3D" id="3.40.630.30">
    <property type="match status" value="1"/>
</dbReference>
<dbReference type="CDD" id="cd04301">
    <property type="entry name" value="NAT_SF"/>
    <property type="match status" value="1"/>
</dbReference>
<keyword evidence="2" id="KW-0413">Isomerase</keyword>
<dbReference type="Proteomes" id="UP001530400">
    <property type="component" value="Unassembled WGS sequence"/>
</dbReference>
<comment type="caution">
    <text evidence="4">The sequence shown here is derived from an EMBL/GenBank/DDBJ whole genome shotgun (WGS) entry which is preliminary data.</text>
</comment>
<evidence type="ECO:0000256" key="1">
    <source>
        <dbReference type="ARBA" id="ARBA00008270"/>
    </source>
</evidence>
<dbReference type="Pfam" id="PF00583">
    <property type="entry name" value="Acetyltransf_1"/>
    <property type="match status" value="1"/>
</dbReference>
<dbReference type="PROSITE" id="PS51186">
    <property type="entry name" value="GNAT"/>
    <property type="match status" value="1"/>
</dbReference>
<dbReference type="AlphaFoldDB" id="A0ABD3PM47"/>
<gene>
    <name evidence="4" type="ORF">ACHAWO_008545</name>
</gene>